<comment type="subcellular location">
    <subcellularLocation>
        <location evidence="1 6">Nucleus</location>
    </subcellularLocation>
</comment>
<proteinExistence type="inferred from homology"/>
<keyword evidence="5 6" id="KW-0539">Nucleus</keyword>
<feature type="domain" description="Enhancer of polycomb-like N-terminal" evidence="7">
    <location>
        <begin position="578"/>
        <end position="665"/>
    </location>
</feature>
<evidence type="ECO:0000313" key="9">
    <source>
        <dbReference type="Proteomes" id="UP000327013"/>
    </source>
</evidence>
<organism evidence="8 9">
    <name type="scientific">Carpinus fangiana</name>
    <dbReference type="NCBI Taxonomy" id="176857"/>
    <lineage>
        <taxon>Eukaryota</taxon>
        <taxon>Viridiplantae</taxon>
        <taxon>Streptophyta</taxon>
        <taxon>Embryophyta</taxon>
        <taxon>Tracheophyta</taxon>
        <taxon>Spermatophyta</taxon>
        <taxon>Magnoliopsida</taxon>
        <taxon>eudicotyledons</taxon>
        <taxon>Gunneridae</taxon>
        <taxon>Pentapetalae</taxon>
        <taxon>rosids</taxon>
        <taxon>fabids</taxon>
        <taxon>Fagales</taxon>
        <taxon>Betulaceae</taxon>
        <taxon>Carpinus</taxon>
    </lineage>
</organism>
<dbReference type="GO" id="GO:0006357">
    <property type="term" value="P:regulation of transcription by RNA polymerase II"/>
    <property type="evidence" value="ECO:0007669"/>
    <property type="project" value="InterPro"/>
</dbReference>
<comment type="similarity">
    <text evidence="2 6">Belongs to the enhancer of polycomb family.</text>
</comment>
<evidence type="ECO:0000313" key="8">
    <source>
        <dbReference type="EMBL" id="KAE8038770.1"/>
    </source>
</evidence>
<dbReference type="InterPro" id="IPR024943">
    <property type="entry name" value="Enhancer_polycomb"/>
</dbReference>
<evidence type="ECO:0000256" key="2">
    <source>
        <dbReference type="ARBA" id="ARBA00008035"/>
    </source>
</evidence>
<dbReference type="GO" id="GO:0005634">
    <property type="term" value="C:nucleus"/>
    <property type="evidence" value="ECO:0007669"/>
    <property type="project" value="UniProtKB-SubCell"/>
</dbReference>
<evidence type="ECO:0000256" key="5">
    <source>
        <dbReference type="ARBA" id="ARBA00023242"/>
    </source>
</evidence>
<dbReference type="Pfam" id="PF10513">
    <property type="entry name" value="EPL1"/>
    <property type="match status" value="1"/>
</dbReference>
<dbReference type="AlphaFoldDB" id="A0A660KSS8"/>
<gene>
    <name evidence="8" type="ORF">FH972_011246</name>
</gene>
<evidence type="ECO:0000256" key="4">
    <source>
        <dbReference type="ARBA" id="ARBA00023163"/>
    </source>
</evidence>
<dbReference type="EMBL" id="CM017324">
    <property type="protein sequence ID" value="KAE8038770.1"/>
    <property type="molecule type" value="Genomic_DNA"/>
</dbReference>
<keyword evidence="3 6" id="KW-0805">Transcription regulation</keyword>
<keyword evidence="4 6" id="KW-0804">Transcription</keyword>
<dbReference type="InterPro" id="IPR019542">
    <property type="entry name" value="Enhancer_polycomb-like_N"/>
</dbReference>
<name>A0A660KSS8_9ROSI</name>
<dbReference type="GO" id="GO:0035267">
    <property type="term" value="C:NuA4 histone acetyltransferase complex"/>
    <property type="evidence" value="ECO:0007669"/>
    <property type="project" value="InterPro"/>
</dbReference>
<protein>
    <recommendedName>
        <fullName evidence="6">Enhancer of polycomb-like protein</fullName>
    </recommendedName>
</protein>
<dbReference type="OrthoDB" id="435275at2759"/>
<accession>A0A660KSS8</accession>
<dbReference type="PANTHER" id="PTHR14898">
    <property type="entry name" value="ENHANCER OF POLYCOMB"/>
    <property type="match status" value="1"/>
</dbReference>
<evidence type="ECO:0000256" key="1">
    <source>
        <dbReference type="ARBA" id="ARBA00004123"/>
    </source>
</evidence>
<evidence type="ECO:0000259" key="7">
    <source>
        <dbReference type="Pfam" id="PF10513"/>
    </source>
</evidence>
<evidence type="ECO:0000256" key="6">
    <source>
        <dbReference type="RuleBase" id="RU361124"/>
    </source>
</evidence>
<sequence length="832" mass="94090">MKSVFAKKSGSESESESGSRFVFVAESIRRFTRGLGELRERRSRSTRRAEFSVGNRSAMPSVGMRRTTRVFGVVKGVDGGARVLRSGRRLWPESGDDWFKLVKNPGNGDGLGCKKPAWANGGGKRVAAFHAGADDRKTEVPTLRKSTRKVSDGVDKLFGIVYNRKRKRDVVPRGGGFSSVDSDRMYGIRFVRRQRRKVDGGGGLVVPLARPVLVVCGGGEFVGCFLYSVLSYMRRTELSLTQLSSFLCSDPIAGVYNSCGIQFYRDSPIDNGSGICNFFGAMQYIPLFSVDFSAVPLCFMYMHYRMLLRFQCRPFVVNNLIDGDTDGDMLTDSEEDEGEEHCVCIPSERDLSERITPVVDPSECKNMVHEALSTESRAHLHPSVRASKLARRTQYRNALNYRGIRKRRSSLRRRRARNPSLALVSDAASNRRSGMPFSSVMSNSKLRSSVQRSSAKQIKDAGSTLFASRQDVDSPCCSANILVIEADKCYREEGANVMLEVYASREWLLAVKKDGLTRCTLKAEKIMRPCSCNRVTHAITWNLDNGWKLEFPNRQDWQFFKDLYKECSDRNMLAPIVKHIPVPGVIEVSDYWYGNTTPFLRPDSYISVKDDELSRAVARSAANYDMDSEDEKWLEKFNKENFTENELHQHVSENTFELMVDAFEKAYYFSPDDLPDEKAAANLCPDMGRSEVVEAVYNYWMKKRKQKRAALVRIFQGHQGKRPPVIPKPLFRKRRSFKRQPSQFGRGKPPSVLQAIAAEQDAFEEKNAMQKVEEANASANNYMDLAIRKRKRAQFLMENADLATYRAMMAIRIAEAARVGESPDATSSYFLD</sequence>
<keyword evidence="9" id="KW-1185">Reference proteome</keyword>
<reference evidence="8 9" key="1">
    <citation type="submission" date="2019-06" db="EMBL/GenBank/DDBJ databases">
        <title>A chromosomal-level reference genome of Carpinus fangiana (Coryloideae, Betulaceae).</title>
        <authorList>
            <person name="Yang X."/>
            <person name="Wang Z."/>
            <person name="Zhang L."/>
            <person name="Hao G."/>
            <person name="Liu J."/>
            <person name="Yang Y."/>
        </authorList>
    </citation>
    <scope>NUCLEOTIDE SEQUENCE [LARGE SCALE GENOMIC DNA]</scope>
    <source>
        <strain evidence="8">Cfa_2016G</strain>
        <tissue evidence="8">Leaf</tissue>
    </source>
</reference>
<dbReference type="Proteomes" id="UP000327013">
    <property type="component" value="Chromosome 4"/>
</dbReference>
<evidence type="ECO:0000256" key="3">
    <source>
        <dbReference type="ARBA" id="ARBA00023015"/>
    </source>
</evidence>